<evidence type="ECO:0000313" key="3">
    <source>
        <dbReference type="Proteomes" id="UP000824469"/>
    </source>
</evidence>
<dbReference type="PROSITE" id="PS50879">
    <property type="entry name" value="RNASE_H_1"/>
    <property type="match status" value="1"/>
</dbReference>
<dbReference type="InterPro" id="IPR012337">
    <property type="entry name" value="RNaseH-like_sf"/>
</dbReference>
<comment type="caution">
    <text evidence="2">The sequence shown here is derived from an EMBL/GenBank/DDBJ whole genome shotgun (WGS) entry which is preliminary data.</text>
</comment>
<dbReference type="InterPro" id="IPR036397">
    <property type="entry name" value="RNaseH_sf"/>
</dbReference>
<proteinExistence type="predicted"/>
<dbReference type="Gene3D" id="3.30.420.10">
    <property type="entry name" value="Ribonuclease H-like superfamily/Ribonuclease H"/>
    <property type="match status" value="1"/>
</dbReference>
<dbReference type="GO" id="GO:0003676">
    <property type="term" value="F:nucleic acid binding"/>
    <property type="evidence" value="ECO:0007669"/>
    <property type="project" value="InterPro"/>
</dbReference>
<sequence>IWKPPPFGVVKLNTDGEARGNPGLASMKGIAHDSLGTPLFFFAYQLGHYTNNVDEIMAIQRALLGATKLGCPSIIVESDSK</sequence>
<dbReference type="PANTHER" id="PTHR47723:SF19">
    <property type="entry name" value="POLYNUCLEOTIDYL TRANSFERASE, RIBONUCLEASE H-LIKE SUPERFAMILY PROTEIN"/>
    <property type="match status" value="1"/>
</dbReference>
<gene>
    <name evidence="2" type="ORF">KI387_032138</name>
</gene>
<keyword evidence="3" id="KW-1185">Reference proteome</keyword>
<dbReference type="InterPro" id="IPR044730">
    <property type="entry name" value="RNase_H-like_dom_plant"/>
</dbReference>
<dbReference type="EMBL" id="JAHRHJ020003813">
    <property type="protein sequence ID" value="KAH9288021.1"/>
    <property type="molecule type" value="Genomic_DNA"/>
</dbReference>
<dbReference type="AlphaFoldDB" id="A0AA38BPL2"/>
<protein>
    <recommendedName>
        <fullName evidence="1">RNase H type-1 domain-containing protein</fullName>
    </recommendedName>
</protein>
<feature type="non-terminal residue" evidence="2">
    <location>
        <position position="81"/>
    </location>
</feature>
<dbReference type="CDD" id="cd06222">
    <property type="entry name" value="RNase_H_like"/>
    <property type="match status" value="1"/>
</dbReference>
<dbReference type="PANTHER" id="PTHR47723">
    <property type="entry name" value="OS05G0353850 PROTEIN"/>
    <property type="match status" value="1"/>
</dbReference>
<feature type="non-terminal residue" evidence="2">
    <location>
        <position position="1"/>
    </location>
</feature>
<dbReference type="SUPFAM" id="SSF53098">
    <property type="entry name" value="Ribonuclease H-like"/>
    <property type="match status" value="1"/>
</dbReference>
<dbReference type="GO" id="GO:0004523">
    <property type="term" value="F:RNA-DNA hybrid ribonuclease activity"/>
    <property type="evidence" value="ECO:0007669"/>
    <property type="project" value="InterPro"/>
</dbReference>
<evidence type="ECO:0000259" key="1">
    <source>
        <dbReference type="PROSITE" id="PS50879"/>
    </source>
</evidence>
<dbReference type="InterPro" id="IPR002156">
    <property type="entry name" value="RNaseH_domain"/>
</dbReference>
<evidence type="ECO:0000313" key="2">
    <source>
        <dbReference type="EMBL" id="KAH9288021.1"/>
    </source>
</evidence>
<dbReference type="InterPro" id="IPR053151">
    <property type="entry name" value="RNase_H-like"/>
</dbReference>
<accession>A0AA38BPL2</accession>
<dbReference type="Proteomes" id="UP000824469">
    <property type="component" value="Unassembled WGS sequence"/>
</dbReference>
<name>A0AA38BPL2_TAXCH</name>
<feature type="domain" description="RNase H type-1" evidence="1">
    <location>
        <begin position="6"/>
        <end position="81"/>
    </location>
</feature>
<organism evidence="2 3">
    <name type="scientific">Taxus chinensis</name>
    <name type="common">Chinese yew</name>
    <name type="synonym">Taxus wallichiana var. chinensis</name>
    <dbReference type="NCBI Taxonomy" id="29808"/>
    <lineage>
        <taxon>Eukaryota</taxon>
        <taxon>Viridiplantae</taxon>
        <taxon>Streptophyta</taxon>
        <taxon>Embryophyta</taxon>
        <taxon>Tracheophyta</taxon>
        <taxon>Spermatophyta</taxon>
        <taxon>Pinopsida</taxon>
        <taxon>Pinidae</taxon>
        <taxon>Conifers II</taxon>
        <taxon>Cupressales</taxon>
        <taxon>Taxaceae</taxon>
        <taxon>Taxus</taxon>
    </lineage>
</organism>
<dbReference type="Pfam" id="PF13456">
    <property type="entry name" value="RVT_3"/>
    <property type="match status" value="1"/>
</dbReference>
<reference evidence="2 3" key="1">
    <citation type="journal article" date="2021" name="Nat. Plants">
        <title>The Taxus genome provides insights into paclitaxel biosynthesis.</title>
        <authorList>
            <person name="Xiong X."/>
            <person name="Gou J."/>
            <person name="Liao Q."/>
            <person name="Li Y."/>
            <person name="Zhou Q."/>
            <person name="Bi G."/>
            <person name="Li C."/>
            <person name="Du R."/>
            <person name="Wang X."/>
            <person name="Sun T."/>
            <person name="Guo L."/>
            <person name="Liang H."/>
            <person name="Lu P."/>
            <person name="Wu Y."/>
            <person name="Zhang Z."/>
            <person name="Ro D.K."/>
            <person name="Shang Y."/>
            <person name="Huang S."/>
            <person name="Yan J."/>
        </authorList>
    </citation>
    <scope>NUCLEOTIDE SEQUENCE [LARGE SCALE GENOMIC DNA]</scope>
    <source>
        <strain evidence="2">Ta-2019</strain>
    </source>
</reference>